<evidence type="ECO:0000256" key="11">
    <source>
        <dbReference type="PROSITE-ProRule" id="PRU00042"/>
    </source>
</evidence>
<dbReference type="Proteomes" id="UP000005408">
    <property type="component" value="Unassembled WGS sequence"/>
</dbReference>
<evidence type="ECO:0000313" key="15">
    <source>
        <dbReference type="Proteomes" id="UP000005408"/>
    </source>
</evidence>
<keyword evidence="8" id="KW-0238">DNA-binding</keyword>
<evidence type="ECO:0000256" key="3">
    <source>
        <dbReference type="ARBA" id="ARBA00022723"/>
    </source>
</evidence>
<organism evidence="14 15">
    <name type="scientific">Magallana gigas</name>
    <name type="common">Pacific oyster</name>
    <name type="synonym">Crassostrea gigas</name>
    <dbReference type="NCBI Taxonomy" id="29159"/>
    <lineage>
        <taxon>Eukaryota</taxon>
        <taxon>Metazoa</taxon>
        <taxon>Spiralia</taxon>
        <taxon>Lophotrochozoa</taxon>
        <taxon>Mollusca</taxon>
        <taxon>Bivalvia</taxon>
        <taxon>Autobranchia</taxon>
        <taxon>Pteriomorphia</taxon>
        <taxon>Ostreida</taxon>
        <taxon>Ostreoidea</taxon>
        <taxon>Ostreidae</taxon>
        <taxon>Magallana</taxon>
    </lineage>
</organism>
<evidence type="ECO:0000256" key="9">
    <source>
        <dbReference type="ARBA" id="ARBA00023163"/>
    </source>
</evidence>
<dbReference type="PROSITE" id="PS50157">
    <property type="entry name" value="ZINC_FINGER_C2H2_2"/>
    <property type="match status" value="5"/>
</dbReference>
<comment type="subcellular location">
    <subcellularLocation>
        <location evidence="1">Nucleus</location>
    </subcellularLocation>
</comment>
<dbReference type="Pfam" id="PF00096">
    <property type="entry name" value="zf-C2H2"/>
    <property type="match status" value="3"/>
</dbReference>
<dbReference type="EnsemblMetazoa" id="G222.11">
    <property type="protein sequence ID" value="G222.11:cds"/>
    <property type="gene ID" value="G222"/>
</dbReference>
<dbReference type="FunFam" id="3.30.160.60:FF:000036">
    <property type="entry name" value="GLI family zinc finger 3"/>
    <property type="match status" value="1"/>
</dbReference>
<evidence type="ECO:0000313" key="14">
    <source>
        <dbReference type="EnsemblMetazoa" id="G222.11:cds"/>
    </source>
</evidence>
<comment type="similarity">
    <text evidence="2">Belongs to the GLI C2H2-type zinc-finger protein family.</text>
</comment>
<keyword evidence="10" id="KW-0539">Nucleus</keyword>
<sequence>VGLHENLSDIFPDIVKNQVVVQQSEIPFLEQRAMQDMQMYHGPRSTTSANYPPPTYNQAVSQQPTPISMMPPPPQPSMPPPSCMTVPPQPLAQHNTNSANMMNNNNPLMSENSYLGNNIPPTEDGEVDENGEKQNICKWIDCNQVFKEQEDLVRHLEKAHIDQRKGEDFTCFWSGCQRRYKPFNARYKLLIHMRVHSGEKPNKCTFEGCTKAFSRLENLKIHLRSHTGERPYICQHAGCAKAFSNSSDRAKHQRTHLDTKPYACQVAGCTKRYTDPSSLRKHVKNHNQKDGSVKKKLKKETDMGGVMLNDCLQVQQMQLEQMQQTPPETVDMRGLVTGPTTDLYSVGVNYNSGNTSANQSPGPVMQQQNSPLNTSGGLSAVEEERFGTFSPAPPSSQNYNTSRRHFIPMRTGMPPVMRAQMHQQMYPNAYQQYIQEQDGQYQYRNNMYDPANYDNMHRIGGGIEGLPEDFNMSLPCAAEEQQTQQYLQHTAIDRCNSRLSAIYADGTT</sequence>
<dbReference type="PANTHER" id="PTHR45718:SF7">
    <property type="entry name" value="C2H2-TYPE DOMAIN-CONTAINING PROTEIN"/>
    <property type="match status" value="1"/>
</dbReference>
<evidence type="ECO:0000259" key="13">
    <source>
        <dbReference type="PROSITE" id="PS50157"/>
    </source>
</evidence>
<evidence type="ECO:0000256" key="5">
    <source>
        <dbReference type="ARBA" id="ARBA00022771"/>
    </source>
</evidence>
<dbReference type="InterPro" id="IPR036236">
    <property type="entry name" value="Znf_C2H2_sf"/>
</dbReference>
<reference evidence="14" key="1">
    <citation type="submission" date="2022-08" db="UniProtKB">
        <authorList>
            <consortium name="EnsemblMetazoa"/>
        </authorList>
    </citation>
    <scope>IDENTIFICATION</scope>
    <source>
        <strain evidence="14">05x7-T-G4-1.051#20</strain>
    </source>
</reference>
<evidence type="ECO:0000256" key="10">
    <source>
        <dbReference type="ARBA" id="ARBA00023242"/>
    </source>
</evidence>
<keyword evidence="6" id="KW-0862">Zinc</keyword>
<feature type="domain" description="C2H2-type" evidence="13">
    <location>
        <begin position="135"/>
        <end position="165"/>
    </location>
</feature>
<feature type="region of interest" description="Disordered" evidence="12">
    <location>
        <begin position="58"/>
        <end position="80"/>
    </location>
</feature>
<feature type="domain" description="C2H2-type" evidence="13">
    <location>
        <begin position="232"/>
        <end position="261"/>
    </location>
</feature>
<dbReference type="InterPro" id="IPR013087">
    <property type="entry name" value="Znf_C2H2_type"/>
</dbReference>
<keyword evidence="5 11" id="KW-0863">Zinc-finger</keyword>
<evidence type="ECO:0000256" key="8">
    <source>
        <dbReference type="ARBA" id="ARBA00023125"/>
    </source>
</evidence>
<evidence type="ECO:0000256" key="12">
    <source>
        <dbReference type="SAM" id="MobiDB-lite"/>
    </source>
</evidence>
<dbReference type="PROSITE" id="PS00028">
    <property type="entry name" value="ZINC_FINGER_C2H2_1"/>
    <property type="match status" value="4"/>
</dbReference>
<dbReference type="FunFam" id="3.30.160.60:FF:000019">
    <property type="entry name" value="GLI family zinc finger 3"/>
    <property type="match status" value="1"/>
</dbReference>
<keyword evidence="15" id="KW-1185">Reference proteome</keyword>
<evidence type="ECO:0000256" key="7">
    <source>
        <dbReference type="ARBA" id="ARBA00023015"/>
    </source>
</evidence>
<dbReference type="FunFam" id="3.30.160.60:FF:000031">
    <property type="entry name" value="GLI family zinc finger 3"/>
    <property type="match status" value="1"/>
</dbReference>
<dbReference type="GO" id="GO:0000978">
    <property type="term" value="F:RNA polymerase II cis-regulatory region sequence-specific DNA binding"/>
    <property type="evidence" value="ECO:0007669"/>
    <property type="project" value="TreeGrafter"/>
</dbReference>
<evidence type="ECO:0000256" key="1">
    <source>
        <dbReference type="ARBA" id="ARBA00004123"/>
    </source>
</evidence>
<dbReference type="GO" id="GO:0005634">
    <property type="term" value="C:nucleus"/>
    <property type="evidence" value="ECO:0007669"/>
    <property type="project" value="UniProtKB-SubCell"/>
</dbReference>
<dbReference type="GO" id="GO:0008270">
    <property type="term" value="F:zinc ion binding"/>
    <property type="evidence" value="ECO:0007669"/>
    <property type="project" value="UniProtKB-KW"/>
</dbReference>
<keyword evidence="3" id="KW-0479">Metal-binding</keyword>
<dbReference type="InterPro" id="IPR056436">
    <property type="entry name" value="Znf-C2H2_ZIC1-5/GLI1-3-like"/>
</dbReference>
<dbReference type="AlphaFoldDB" id="A0A8W8K2Y7"/>
<accession>A0A8W8K2Y7</accession>
<dbReference type="SMART" id="SM00355">
    <property type="entry name" value="ZnF_C2H2"/>
    <property type="match status" value="5"/>
</dbReference>
<feature type="compositionally biased region" description="Pro residues" evidence="12">
    <location>
        <begin position="69"/>
        <end position="80"/>
    </location>
</feature>
<dbReference type="FunFam" id="3.30.160.60:FF:000048">
    <property type="entry name" value="GLI family zinc finger 3"/>
    <property type="match status" value="1"/>
</dbReference>
<keyword evidence="7" id="KW-0805">Transcription regulation</keyword>
<evidence type="ECO:0000256" key="4">
    <source>
        <dbReference type="ARBA" id="ARBA00022737"/>
    </source>
</evidence>
<dbReference type="Pfam" id="PF23561">
    <property type="entry name" value="zf-C2H2_15"/>
    <property type="match status" value="1"/>
</dbReference>
<feature type="domain" description="C2H2-type" evidence="13">
    <location>
        <begin position="262"/>
        <end position="291"/>
    </location>
</feature>
<protein>
    <recommendedName>
        <fullName evidence="13">C2H2-type domain-containing protein</fullName>
    </recommendedName>
</protein>
<feature type="domain" description="C2H2-type" evidence="13">
    <location>
        <begin position="174"/>
        <end position="201"/>
    </location>
</feature>
<dbReference type="InterPro" id="IPR043359">
    <property type="entry name" value="GLI-like"/>
</dbReference>
<keyword evidence="9" id="KW-0804">Transcription</keyword>
<dbReference type="Gene3D" id="3.30.160.60">
    <property type="entry name" value="Classic Zinc Finger"/>
    <property type="match status" value="5"/>
</dbReference>
<name>A0A8W8K2Y7_MAGGI</name>
<evidence type="ECO:0000256" key="6">
    <source>
        <dbReference type="ARBA" id="ARBA00022833"/>
    </source>
</evidence>
<evidence type="ECO:0000256" key="2">
    <source>
        <dbReference type="ARBA" id="ARBA00010831"/>
    </source>
</evidence>
<keyword evidence="4" id="KW-0677">Repeat</keyword>
<feature type="domain" description="C2H2-type" evidence="13">
    <location>
        <begin position="202"/>
        <end position="231"/>
    </location>
</feature>
<dbReference type="SUPFAM" id="SSF57667">
    <property type="entry name" value="beta-beta-alpha zinc fingers"/>
    <property type="match status" value="3"/>
</dbReference>
<dbReference type="GO" id="GO:0000981">
    <property type="term" value="F:DNA-binding transcription factor activity, RNA polymerase II-specific"/>
    <property type="evidence" value="ECO:0007669"/>
    <property type="project" value="TreeGrafter"/>
</dbReference>
<proteinExistence type="inferred from homology"/>
<dbReference type="PANTHER" id="PTHR45718">
    <property type="entry name" value="TRANSCRIPTIONAL ACTIVATOR CUBITUS INTERRUPTUS"/>
    <property type="match status" value="1"/>
</dbReference>